<feature type="active site" evidence="10 12">
    <location>
        <position position="705"/>
    </location>
</feature>
<feature type="binding site" evidence="10 13">
    <location>
        <begin position="382"/>
        <end position="389"/>
    </location>
    <ligand>
        <name>ATP</name>
        <dbReference type="ChEBI" id="CHEBI:30616"/>
    </ligand>
</feature>
<dbReference type="GO" id="GO:0004176">
    <property type="term" value="F:ATP-dependent peptidase activity"/>
    <property type="evidence" value="ECO:0007669"/>
    <property type="project" value="UniProtKB-UniRule"/>
</dbReference>
<comment type="caution">
    <text evidence="17">The sequence shown here is derived from an EMBL/GenBank/DDBJ whole genome shotgun (WGS) entry which is preliminary data.</text>
</comment>
<comment type="catalytic activity">
    <reaction evidence="9 10 11 14">
        <text>Hydrolysis of proteins in presence of ATP.</text>
        <dbReference type="EC" id="3.4.21.53"/>
    </reaction>
</comment>
<dbReference type="Gene3D" id="2.30.130.40">
    <property type="entry name" value="LON domain-like"/>
    <property type="match status" value="1"/>
</dbReference>
<dbReference type="GO" id="GO:0016887">
    <property type="term" value="F:ATP hydrolysis activity"/>
    <property type="evidence" value="ECO:0007669"/>
    <property type="project" value="UniProtKB-UniRule"/>
</dbReference>
<dbReference type="GO" id="GO:0006515">
    <property type="term" value="P:protein quality control for misfolded or incompletely synthesized proteins"/>
    <property type="evidence" value="ECO:0007669"/>
    <property type="project" value="UniProtKB-UniRule"/>
</dbReference>
<evidence type="ECO:0000256" key="13">
    <source>
        <dbReference type="PIRSR" id="PIRSR001174-2"/>
    </source>
</evidence>
<dbReference type="GO" id="GO:0005524">
    <property type="term" value="F:ATP binding"/>
    <property type="evidence" value="ECO:0007669"/>
    <property type="project" value="UniProtKB-UniRule"/>
</dbReference>
<evidence type="ECO:0000256" key="8">
    <source>
        <dbReference type="ARBA" id="ARBA00023016"/>
    </source>
</evidence>
<sequence>MGEEGTKTELNQIKAFRQIPIVAIRGSVVFPHTDAVLSFGRKKSVVAVNNAYQEDRVVGIFTQKDARMPDPGGEDLYKVGTIATITQMMSTEGEIHAVVRGQARIKLIELVSKEPYLVAKVEEISTVGEQGSEIEALANKVSDLFKKAINLGKSAEIMAVMRLVSGKVEPEELADQIASLLDIKTKIKQELLETTSLKTRLEKVLDYLSHEINVLELERSISSKTQRRFEDQMRKAMLREKKKTIEEELGEIDESELSTDELKEYKIKIKDAGMPKDVREKAEKELKKLAQMSPHNPEGGYIRNYLDWLTDMPWSKATPNNVSIAKAAKILENDHYGIKKAKERILEYLAVMQIKKDGVVKKNKKTKIELDESQPTILCFIGPPGVGKTSIGKSIARALGRKFVRMSLGGIRDEAEIRGHRRTYVGALPGRIIQGIKNAGTKNPVFMLDEIDKIGIDFRGDPSSALLEALDPEQNKEFSDHYLEVAFDLSQVMFICTGNVIEKIPAALRDRMEVIRFPGYTQDEKYHIAKDFLWPKQIRMHGLENKNLSIIKKAMDEVINRYTREAGVRDLERNLATILRKIARLVAEGKKFPKEIKASDIRKHLGPQKFSSQIAEKKDEVGMSTGLAVTAAGGEILFIEVALMPGSGKLTLTGQLGSVMKESAKAAFTWAKAHWADLGLKENFGEKLDVHIHVPEGAVPKDGPSAGTAMAVALVSALTGTPVKRNVGMTGEVTLRGRVLEIGGVKEKVIAGHRAGLKTIVLPKDNKKDMEDIPANVQKDIKFVFAARLDEVLKEALTKWPMIGVKKRKEALPYRPAFLTVNN</sequence>
<dbReference type="PIRSF" id="PIRSF001174">
    <property type="entry name" value="Lon_proteas"/>
    <property type="match status" value="1"/>
</dbReference>
<dbReference type="GO" id="GO:0004252">
    <property type="term" value="F:serine-type endopeptidase activity"/>
    <property type="evidence" value="ECO:0007669"/>
    <property type="project" value="UniProtKB-UniRule"/>
</dbReference>
<evidence type="ECO:0000256" key="3">
    <source>
        <dbReference type="ARBA" id="ARBA00022670"/>
    </source>
</evidence>
<evidence type="ECO:0000256" key="2">
    <source>
        <dbReference type="ARBA" id="ARBA00022490"/>
    </source>
</evidence>
<dbReference type="InterPro" id="IPR014721">
    <property type="entry name" value="Ribsml_uS5_D2-typ_fold_subgr"/>
</dbReference>
<dbReference type="SUPFAM" id="SSF88697">
    <property type="entry name" value="PUA domain-like"/>
    <property type="match status" value="1"/>
</dbReference>
<evidence type="ECO:0000256" key="10">
    <source>
        <dbReference type="HAMAP-Rule" id="MF_01973"/>
    </source>
</evidence>
<reference evidence="17 18" key="1">
    <citation type="journal article" date="2015" name="Nature">
        <title>rRNA introns, odd ribosomes, and small enigmatic genomes across a large radiation of phyla.</title>
        <authorList>
            <person name="Brown C.T."/>
            <person name="Hug L.A."/>
            <person name="Thomas B.C."/>
            <person name="Sharon I."/>
            <person name="Castelle C.J."/>
            <person name="Singh A."/>
            <person name="Wilkins M.J."/>
            <person name="Williams K.H."/>
            <person name="Banfield J.F."/>
        </authorList>
    </citation>
    <scope>NUCLEOTIDE SEQUENCE [LARGE SCALE GENOMIC DNA]</scope>
</reference>
<dbReference type="Gene3D" id="3.40.50.300">
    <property type="entry name" value="P-loop containing nucleotide triphosphate hydrolases"/>
    <property type="match status" value="1"/>
</dbReference>
<feature type="domain" description="Lon N-terminal" evidence="16">
    <location>
        <begin position="19"/>
        <end position="212"/>
    </location>
</feature>
<dbReference type="GO" id="GO:0034605">
    <property type="term" value="P:cellular response to heat"/>
    <property type="evidence" value="ECO:0007669"/>
    <property type="project" value="UniProtKB-UniRule"/>
</dbReference>
<dbReference type="GO" id="GO:0005737">
    <property type="term" value="C:cytoplasm"/>
    <property type="evidence" value="ECO:0007669"/>
    <property type="project" value="UniProtKB-SubCell"/>
</dbReference>
<dbReference type="Pfam" id="PF05362">
    <property type="entry name" value="Lon_C"/>
    <property type="match status" value="1"/>
</dbReference>
<dbReference type="PROSITE" id="PS51787">
    <property type="entry name" value="LON_N"/>
    <property type="match status" value="1"/>
</dbReference>
<dbReference type="InterPro" id="IPR027417">
    <property type="entry name" value="P-loop_NTPase"/>
</dbReference>
<dbReference type="Gene3D" id="3.30.230.10">
    <property type="match status" value="1"/>
</dbReference>
<evidence type="ECO:0000313" key="17">
    <source>
        <dbReference type="EMBL" id="KKQ93817.1"/>
    </source>
</evidence>
<dbReference type="SMART" id="SM00382">
    <property type="entry name" value="AAA"/>
    <property type="match status" value="1"/>
</dbReference>
<dbReference type="Pfam" id="PF02190">
    <property type="entry name" value="LON_substr_bdg"/>
    <property type="match status" value="1"/>
</dbReference>
<keyword evidence="3 10" id="KW-0645">Protease</keyword>
<dbReference type="InterPro" id="IPR003593">
    <property type="entry name" value="AAA+_ATPase"/>
</dbReference>
<evidence type="ECO:0000256" key="11">
    <source>
        <dbReference type="PIRNR" id="PIRNR001174"/>
    </source>
</evidence>
<evidence type="ECO:0000256" key="14">
    <source>
        <dbReference type="PROSITE-ProRule" id="PRU01122"/>
    </source>
</evidence>
<comment type="similarity">
    <text evidence="10 11 14">Belongs to the peptidase S16 family.</text>
</comment>
<dbReference type="EC" id="3.4.21.53" evidence="10 11"/>
<dbReference type="InterPro" id="IPR008269">
    <property type="entry name" value="Lon_proteolytic"/>
</dbReference>
<accession>A0A0G0LS02</accession>
<evidence type="ECO:0000259" key="15">
    <source>
        <dbReference type="PROSITE" id="PS51786"/>
    </source>
</evidence>
<dbReference type="InterPro" id="IPR004815">
    <property type="entry name" value="Lon_bac/euk-typ"/>
</dbReference>
<name>A0A0G0LS02_9BACT</name>
<dbReference type="Gene3D" id="1.20.5.5270">
    <property type="match status" value="1"/>
</dbReference>
<dbReference type="PATRIC" id="fig|1618573.3.peg.582"/>
<dbReference type="InterPro" id="IPR020568">
    <property type="entry name" value="Ribosomal_Su5_D2-typ_SF"/>
</dbReference>
<dbReference type="PRINTS" id="PR00830">
    <property type="entry name" value="ENDOLAPTASE"/>
</dbReference>
<evidence type="ECO:0000256" key="1">
    <source>
        <dbReference type="ARBA" id="ARBA00004496"/>
    </source>
</evidence>
<evidence type="ECO:0000256" key="6">
    <source>
        <dbReference type="ARBA" id="ARBA00022825"/>
    </source>
</evidence>
<dbReference type="HAMAP" id="MF_01973">
    <property type="entry name" value="lon_bact"/>
    <property type="match status" value="1"/>
</dbReference>
<keyword evidence="6 10" id="KW-0720">Serine protease</keyword>
<keyword evidence="4 10" id="KW-0547">Nucleotide-binding</keyword>
<comment type="induction">
    <text evidence="10">By heat shock.</text>
</comment>
<dbReference type="PANTHER" id="PTHR10046">
    <property type="entry name" value="ATP DEPENDENT LON PROTEASE FAMILY MEMBER"/>
    <property type="match status" value="1"/>
</dbReference>
<feature type="active site" evidence="10 12">
    <location>
        <position position="748"/>
    </location>
</feature>
<dbReference type="InterPro" id="IPR003959">
    <property type="entry name" value="ATPase_AAA_core"/>
</dbReference>
<evidence type="ECO:0000256" key="9">
    <source>
        <dbReference type="ARBA" id="ARBA00050665"/>
    </source>
</evidence>
<comment type="subcellular location">
    <subcellularLocation>
        <location evidence="1 10 11">Cytoplasm</location>
    </subcellularLocation>
</comment>
<dbReference type="SUPFAM" id="SSF54211">
    <property type="entry name" value="Ribosomal protein S5 domain 2-like"/>
    <property type="match status" value="1"/>
</dbReference>
<proteinExistence type="evidence at transcript level"/>
<dbReference type="FunFam" id="1.20.5.5270:FF:000002">
    <property type="entry name" value="Lon protease homolog"/>
    <property type="match status" value="1"/>
</dbReference>
<evidence type="ECO:0000313" key="18">
    <source>
        <dbReference type="Proteomes" id="UP000034932"/>
    </source>
</evidence>
<keyword evidence="8 10" id="KW-0346">Stress response</keyword>
<dbReference type="InterPro" id="IPR054594">
    <property type="entry name" value="Lon_lid"/>
</dbReference>
<dbReference type="PROSITE" id="PS51786">
    <property type="entry name" value="LON_PROTEOLYTIC"/>
    <property type="match status" value="1"/>
</dbReference>
<dbReference type="NCBIfam" id="TIGR00763">
    <property type="entry name" value="lon"/>
    <property type="match status" value="1"/>
</dbReference>
<dbReference type="Gene3D" id="1.20.58.1480">
    <property type="match status" value="1"/>
</dbReference>
<dbReference type="InterPro" id="IPR027065">
    <property type="entry name" value="Lon_Prtase"/>
</dbReference>
<dbReference type="InterPro" id="IPR003111">
    <property type="entry name" value="Lon_prtase_N"/>
</dbReference>
<keyword evidence="7 10" id="KW-0067">ATP-binding</keyword>
<dbReference type="Pfam" id="PF22667">
    <property type="entry name" value="Lon_lid"/>
    <property type="match status" value="1"/>
</dbReference>
<dbReference type="GO" id="GO:0043565">
    <property type="term" value="F:sequence-specific DNA binding"/>
    <property type="evidence" value="ECO:0007669"/>
    <property type="project" value="UniProtKB-UniRule"/>
</dbReference>
<dbReference type="CDD" id="cd19500">
    <property type="entry name" value="RecA-like_Lon"/>
    <property type="match status" value="1"/>
</dbReference>
<dbReference type="InterPro" id="IPR046336">
    <property type="entry name" value="Lon_prtase_N_sf"/>
</dbReference>
<gene>
    <name evidence="10" type="primary">lon</name>
    <name evidence="17" type="ORF">UT19_C0007G0061</name>
</gene>
<dbReference type="SMART" id="SM00464">
    <property type="entry name" value="LON"/>
    <property type="match status" value="1"/>
</dbReference>
<evidence type="ECO:0000256" key="7">
    <source>
        <dbReference type="ARBA" id="ARBA00022840"/>
    </source>
</evidence>
<evidence type="ECO:0000259" key="16">
    <source>
        <dbReference type="PROSITE" id="PS51787"/>
    </source>
</evidence>
<evidence type="ECO:0000256" key="12">
    <source>
        <dbReference type="PIRSR" id="PIRSR001174-1"/>
    </source>
</evidence>
<keyword evidence="2 10" id="KW-0963">Cytoplasm</keyword>
<evidence type="ECO:0000256" key="5">
    <source>
        <dbReference type="ARBA" id="ARBA00022801"/>
    </source>
</evidence>
<dbReference type="EMBL" id="LBVW01000007">
    <property type="protein sequence ID" value="KKQ93817.1"/>
    <property type="molecule type" value="Genomic_DNA"/>
</dbReference>
<evidence type="ECO:0000256" key="4">
    <source>
        <dbReference type="ARBA" id="ARBA00022741"/>
    </source>
</evidence>
<dbReference type="SUPFAM" id="SSF52540">
    <property type="entry name" value="P-loop containing nucleoside triphosphate hydrolases"/>
    <property type="match status" value="1"/>
</dbReference>
<comment type="function">
    <text evidence="10">ATP-dependent serine protease that mediates the selective degradation of mutant and abnormal proteins as well as certain short-lived regulatory proteins. Required for cellular homeostasis and for survival from DNA damage and developmental changes induced by stress. Degrades polypeptides processively to yield small peptide fragments that are 5 to 10 amino acids long. Binds to DNA in a double-stranded, site-specific manner.</text>
</comment>
<dbReference type="Pfam" id="PF00004">
    <property type="entry name" value="AAA"/>
    <property type="match status" value="1"/>
</dbReference>
<dbReference type="Proteomes" id="UP000034932">
    <property type="component" value="Unassembled WGS sequence"/>
</dbReference>
<protein>
    <recommendedName>
        <fullName evidence="10 11">Lon protease</fullName>
        <ecNumber evidence="10 11">3.4.21.53</ecNumber>
    </recommendedName>
    <alternativeName>
        <fullName evidence="10">ATP-dependent protease La</fullName>
    </alternativeName>
</protein>
<dbReference type="AlphaFoldDB" id="A0A0G0LS02"/>
<keyword evidence="5 10" id="KW-0378">Hydrolase</keyword>
<dbReference type="Gene3D" id="1.10.8.60">
    <property type="match status" value="1"/>
</dbReference>
<feature type="domain" description="Lon proteolytic" evidence="15">
    <location>
        <begin position="618"/>
        <end position="799"/>
    </location>
</feature>
<organism evidence="17 18">
    <name type="scientific">Candidatus Woesebacteria bacterium GW2011_GWB1_39_10b</name>
    <dbReference type="NCBI Taxonomy" id="1618573"/>
    <lineage>
        <taxon>Bacteria</taxon>
        <taxon>Candidatus Woeseibacteriota</taxon>
    </lineage>
</organism>
<dbReference type="InterPro" id="IPR027543">
    <property type="entry name" value="Lon_bac"/>
</dbReference>
<dbReference type="InterPro" id="IPR015947">
    <property type="entry name" value="PUA-like_sf"/>
</dbReference>
<comment type="subunit">
    <text evidence="10 11">Homohexamer. Organized in a ring with a central cavity.</text>
</comment>
<dbReference type="FunFam" id="3.40.50.300:FF:000021">
    <property type="entry name" value="Lon protease homolog"/>
    <property type="match status" value="1"/>
</dbReference>
<dbReference type="STRING" id="1618573.UT19_C0007G0061"/>